<dbReference type="Proteomes" id="UP001302126">
    <property type="component" value="Unassembled WGS sequence"/>
</dbReference>
<dbReference type="PANTHER" id="PTHR33840">
    <property type="match status" value="1"/>
</dbReference>
<organism evidence="2 3">
    <name type="scientific">Podospora australis</name>
    <dbReference type="NCBI Taxonomy" id="1536484"/>
    <lineage>
        <taxon>Eukaryota</taxon>
        <taxon>Fungi</taxon>
        <taxon>Dikarya</taxon>
        <taxon>Ascomycota</taxon>
        <taxon>Pezizomycotina</taxon>
        <taxon>Sordariomycetes</taxon>
        <taxon>Sordariomycetidae</taxon>
        <taxon>Sordariales</taxon>
        <taxon>Podosporaceae</taxon>
        <taxon>Podospora</taxon>
    </lineage>
</organism>
<protein>
    <recommendedName>
        <fullName evidence="1">T6SS Phospholipase effector Tle1-like catalytic domain-containing protein</fullName>
    </recommendedName>
</protein>
<proteinExistence type="predicted"/>
<evidence type="ECO:0000313" key="2">
    <source>
        <dbReference type="EMBL" id="KAK4190350.1"/>
    </source>
</evidence>
<dbReference type="InterPro" id="IPR018712">
    <property type="entry name" value="Tle1-like_cat"/>
</dbReference>
<name>A0AAN6WY63_9PEZI</name>
<evidence type="ECO:0000313" key="3">
    <source>
        <dbReference type="Proteomes" id="UP001302126"/>
    </source>
</evidence>
<evidence type="ECO:0000259" key="1">
    <source>
        <dbReference type="Pfam" id="PF09994"/>
    </source>
</evidence>
<accession>A0AAN6WY63</accession>
<sequence length="582" mass="63755">MAARPSILVTKKRLINPVGKKVVPSNVTRLSRSLRRNCTDGTLQIIKYHSGVGTGGSFTDIFSGGAVGLGISEDIRSAYSFICANYADGDEIILLGFSRGAFTARSEDPFPDAPFAETPKGVTAAEEYRKLLAEKGLTRIHDDDRKIIKVRAVAVWDTVGSLGIPSVSLSAQFGLPNHTKELRFYDTNLSNRIEYAFQALALDEHRPPFPPALWERATVEARETDLRQVWFPGNHGNCGGGWDDAGIANLSLAWMMDQLASIGVGFDEETIMRIFSETKKHYLELAEQDEKLQAELAATKEKTLDEIAAGNDDEVGGCCSSILARFSSVLPVKINRWAMQPIYRNNNPIRPWGLGQIQGLQGLGTRSPGTYKRLDPVTGSETNLFLEGTNERIHSSVRIRLAVEGLGLNDRGIWKAPALKGAWRLRTVSTMAFHDPIPSTIETWEPTGQAQASTAENTGGLVEKAAETIVAKDSDTTASEAQTMVDLAAEQQRPLNIPKGSEAQTLVDVAAAQQHPLNIPKGRRWVYEYCGSKKDAPPIKLMVEEPLGPFERQLLRLSGGIPNVYEFAEARNKMDGKIVGKK</sequence>
<dbReference type="EMBL" id="MU864366">
    <property type="protein sequence ID" value="KAK4190350.1"/>
    <property type="molecule type" value="Genomic_DNA"/>
</dbReference>
<reference evidence="2" key="2">
    <citation type="submission" date="2023-05" db="EMBL/GenBank/DDBJ databases">
        <authorList>
            <consortium name="Lawrence Berkeley National Laboratory"/>
            <person name="Steindorff A."/>
            <person name="Hensen N."/>
            <person name="Bonometti L."/>
            <person name="Westerberg I."/>
            <person name="Brannstrom I.O."/>
            <person name="Guillou S."/>
            <person name="Cros-Aarteil S."/>
            <person name="Calhoun S."/>
            <person name="Haridas S."/>
            <person name="Kuo A."/>
            <person name="Mondo S."/>
            <person name="Pangilinan J."/>
            <person name="Riley R."/>
            <person name="Labutti K."/>
            <person name="Andreopoulos B."/>
            <person name="Lipzen A."/>
            <person name="Chen C."/>
            <person name="Yanf M."/>
            <person name="Daum C."/>
            <person name="Ng V."/>
            <person name="Clum A."/>
            <person name="Ohm R."/>
            <person name="Martin F."/>
            <person name="Silar P."/>
            <person name="Natvig D."/>
            <person name="Lalanne C."/>
            <person name="Gautier V."/>
            <person name="Ament-Velasquez S.L."/>
            <person name="Kruys A."/>
            <person name="Hutchinson M.I."/>
            <person name="Powell A.J."/>
            <person name="Barry K."/>
            <person name="Miller A.N."/>
            <person name="Grigoriev I.V."/>
            <person name="Debuchy R."/>
            <person name="Gladieux P."/>
            <person name="Thoren M.H."/>
            <person name="Johannesson H."/>
        </authorList>
    </citation>
    <scope>NUCLEOTIDE SEQUENCE</scope>
    <source>
        <strain evidence="2">PSN309</strain>
    </source>
</reference>
<dbReference type="PANTHER" id="PTHR33840:SF1">
    <property type="entry name" value="TLE1 PHOSPHOLIPASE DOMAIN-CONTAINING PROTEIN"/>
    <property type="match status" value="1"/>
</dbReference>
<reference evidence="2" key="1">
    <citation type="journal article" date="2023" name="Mol. Phylogenet. Evol.">
        <title>Genome-scale phylogeny and comparative genomics of the fungal order Sordariales.</title>
        <authorList>
            <person name="Hensen N."/>
            <person name="Bonometti L."/>
            <person name="Westerberg I."/>
            <person name="Brannstrom I.O."/>
            <person name="Guillou S."/>
            <person name="Cros-Aarteil S."/>
            <person name="Calhoun S."/>
            <person name="Haridas S."/>
            <person name="Kuo A."/>
            <person name="Mondo S."/>
            <person name="Pangilinan J."/>
            <person name="Riley R."/>
            <person name="LaButti K."/>
            <person name="Andreopoulos B."/>
            <person name="Lipzen A."/>
            <person name="Chen C."/>
            <person name="Yan M."/>
            <person name="Daum C."/>
            <person name="Ng V."/>
            <person name="Clum A."/>
            <person name="Steindorff A."/>
            <person name="Ohm R.A."/>
            <person name="Martin F."/>
            <person name="Silar P."/>
            <person name="Natvig D.O."/>
            <person name="Lalanne C."/>
            <person name="Gautier V."/>
            <person name="Ament-Velasquez S.L."/>
            <person name="Kruys A."/>
            <person name="Hutchinson M.I."/>
            <person name="Powell A.J."/>
            <person name="Barry K."/>
            <person name="Miller A.N."/>
            <person name="Grigoriev I.V."/>
            <person name="Debuchy R."/>
            <person name="Gladieux P."/>
            <person name="Hiltunen Thoren M."/>
            <person name="Johannesson H."/>
        </authorList>
    </citation>
    <scope>NUCLEOTIDE SEQUENCE</scope>
    <source>
        <strain evidence="2">PSN309</strain>
    </source>
</reference>
<feature type="domain" description="T6SS Phospholipase effector Tle1-like catalytic" evidence="1">
    <location>
        <begin position="22"/>
        <end position="106"/>
    </location>
</feature>
<gene>
    <name evidence="2" type="ORF">QBC35DRAFT_461086</name>
</gene>
<keyword evidence="3" id="KW-1185">Reference proteome</keyword>
<feature type="domain" description="T6SS Phospholipase effector Tle1-like catalytic" evidence="1">
    <location>
        <begin position="138"/>
        <end position="258"/>
    </location>
</feature>
<comment type="caution">
    <text evidence="2">The sequence shown here is derived from an EMBL/GenBank/DDBJ whole genome shotgun (WGS) entry which is preliminary data.</text>
</comment>
<dbReference type="AlphaFoldDB" id="A0AAN6WY63"/>
<dbReference type="Pfam" id="PF09994">
    <property type="entry name" value="T6SS_Tle1-like_cat"/>
    <property type="match status" value="2"/>
</dbReference>